<organism evidence="1">
    <name type="scientific">Lepeophtheirus salmonis</name>
    <name type="common">Salmon louse</name>
    <name type="synonym">Caligus salmonis</name>
    <dbReference type="NCBI Taxonomy" id="72036"/>
    <lineage>
        <taxon>Eukaryota</taxon>
        <taxon>Metazoa</taxon>
        <taxon>Ecdysozoa</taxon>
        <taxon>Arthropoda</taxon>
        <taxon>Crustacea</taxon>
        <taxon>Multicrustacea</taxon>
        <taxon>Hexanauplia</taxon>
        <taxon>Copepoda</taxon>
        <taxon>Siphonostomatoida</taxon>
        <taxon>Caligidae</taxon>
        <taxon>Lepeophtheirus</taxon>
    </lineage>
</organism>
<evidence type="ECO:0000313" key="1">
    <source>
        <dbReference type="EMBL" id="CDW41820.1"/>
    </source>
</evidence>
<sequence>MISFSWMERIRESALENHEQILHDHTSSIHKNFHLRIHQNA</sequence>
<dbReference type="AlphaFoldDB" id="A0A0K2UUR2"/>
<proteinExistence type="predicted"/>
<reference evidence="1" key="1">
    <citation type="submission" date="2014-05" db="EMBL/GenBank/DDBJ databases">
        <authorList>
            <person name="Chronopoulou M."/>
        </authorList>
    </citation>
    <scope>NUCLEOTIDE SEQUENCE</scope>
    <source>
        <tissue evidence="1">Whole organism</tissue>
    </source>
</reference>
<protein>
    <submittedName>
        <fullName evidence="1">Uncharacterized protein</fullName>
    </submittedName>
</protein>
<name>A0A0K2UUR2_LEPSM</name>
<accession>A0A0K2UUR2</accession>
<dbReference type="EMBL" id="HACA01024459">
    <property type="protein sequence ID" value="CDW41820.1"/>
    <property type="molecule type" value="Transcribed_RNA"/>
</dbReference>